<organism evidence="2 3">
    <name type="scientific">Phocaeicola plebeius</name>
    <dbReference type="NCBI Taxonomy" id="310297"/>
    <lineage>
        <taxon>Bacteria</taxon>
        <taxon>Pseudomonadati</taxon>
        <taxon>Bacteroidota</taxon>
        <taxon>Bacteroidia</taxon>
        <taxon>Bacteroidales</taxon>
        <taxon>Bacteroidaceae</taxon>
        <taxon>Phocaeicola</taxon>
    </lineage>
</organism>
<proteinExistence type="predicted"/>
<dbReference type="InterPro" id="IPR049050">
    <property type="entry name" value="nSTAND3"/>
</dbReference>
<accession>A0A3E4N356</accession>
<comment type="caution">
    <text evidence="2">The sequence shown here is derived from an EMBL/GenBank/DDBJ whole genome shotgun (WGS) entry which is preliminary data.</text>
</comment>
<evidence type="ECO:0000313" key="3">
    <source>
        <dbReference type="Proteomes" id="UP000260862"/>
    </source>
</evidence>
<sequence length="194" mass="21998">MEQINFQQTIERLKDTGFSPIPNVVQVTVPDAKRVLWAGIRYFTGENARWLPEYEEVAGWLAGNESRGLLCFGNCGRGKTLICGKILPLVLNHYCRKVVSCYDAQQMNADLDAVKQKHIIYVDDIGTENLSVKYGEKRLAFAELADEAEKKGKLLILTTNLTIDELREKYGERTIDRLRAITKTVLFSGESLRK</sequence>
<dbReference type="AlphaFoldDB" id="A0A3E4N356"/>
<dbReference type="EMBL" id="QSQT01000010">
    <property type="protein sequence ID" value="RGK56448.1"/>
    <property type="molecule type" value="Genomic_DNA"/>
</dbReference>
<evidence type="ECO:0000313" key="2">
    <source>
        <dbReference type="EMBL" id="RGK56448.1"/>
    </source>
</evidence>
<dbReference type="SUPFAM" id="SSF52540">
    <property type="entry name" value="P-loop containing nucleoside triphosphate hydrolases"/>
    <property type="match status" value="1"/>
</dbReference>
<dbReference type="Gene3D" id="3.40.50.300">
    <property type="entry name" value="P-loop containing nucleotide triphosphate hydrolases"/>
    <property type="match status" value="1"/>
</dbReference>
<gene>
    <name evidence="2" type="ORF">DXD04_06585</name>
</gene>
<reference evidence="2 3" key="1">
    <citation type="submission" date="2018-08" db="EMBL/GenBank/DDBJ databases">
        <title>A genome reference for cultivated species of the human gut microbiota.</title>
        <authorList>
            <person name="Zou Y."/>
            <person name="Xue W."/>
            <person name="Luo G."/>
        </authorList>
    </citation>
    <scope>NUCLEOTIDE SEQUENCE [LARGE SCALE GENOMIC DNA]</scope>
    <source>
        <strain evidence="2 3">TF10-3AC</strain>
    </source>
</reference>
<dbReference type="InterPro" id="IPR027417">
    <property type="entry name" value="P-loop_NTPase"/>
</dbReference>
<dbReference type="Pfam" id="PF20720">
    <property type="entry name" value="nSTAND3"/>
    <property type="match status" value="1"/>
</dbReference>
<protein>
    <recommendedName>
        <fullName evidence="1">Novel STAND NTPase 3 domain-containing protein</fullName>
    </recommendedName>
</protein>
<dbReference type="RefSeq" id="WP_117671939.1">
    <property type="nucleotide sequence ID" value="NZ_CABOGR010000010.1"/>
</dbReference>
<evidence type="ECO:0000259" key="1">
    <source>
        <dbReference type="Pfam" id="PF20720"/>
    </source>
</evidence>
<keyword evidence="3" id="KW-1185">Reference proteome</keyword>
<feature type="domain" description="Novel STAND NTPase 3" evidence="1">
    <location>
        <begin position="66"/>
        <end position="165"/>
    </location>
</feature>
<name>A0A3E4N356_9BACT</name>
<dbReference type="Proteomes" id="UP000260862">
    <property type="component" value="Unassembled WGS sequence"/>
</dbReference>